<gene>
    <name evidence="2" type="ORF">MGAL_10B053543</name>
</gene>
<dbReference type="EMBL" id="UYJE01001119">
    <property type="protein sequence ID" value="VDH99274.1"/>
    <property type="molecule type" value="Genomic_DNA"/>
</dbReference>
<name>A0A8B6C2Q1_MYTGA</name>
<protein>
    <submittedName>
        <fullName evidence="2">Uncharacterized protein</fullName>
    </submittedName>
</protein>
<evidence type="ECO:0000256" key="1">
    <source>
        <dbReference type="SAM" id="MobiDB-lite"/>
    </source>
</evidence>
<dbReference type="OrthoDB" id="10390554at2759"/>
<organism evidence="2 3">
    <name type="scientific">Mytilus galloprovincialis</name>
    <name type="common">Mediterranean mussel</name>
    <dbReference type="NCBI Taxonomy" id="29158"/>
    <lineage>
        <taxon>Eukaryota</taxon>
        <taxon>Metazoa</taxon>
        <taxon>Spiralia</taxon>
        <taxon>Lophotrochozoa</taxon>
        <taxon>Mollusca</taxon>
        <taxon>Bivalvia</taxon>
        <taxon>Autobranchia</taxon>
        <taxon>Pteriomorphia</taxon>
        <taxon>Mytilida</taxon>
        <taxon>Mytiloidea</taxon>
        <taxon>Mytilidae</taxon>
        <taxon>Mytilinae</taxon>
        <taxon>Mytilus</taxon>
    </lineage>
</organism>
<evidence type="ECO:0000313" key="2">
    <source>
        <dbReference type="EMBL" id="VDH99274.1"/>
    </source>
</evidence>
<feature type="non-terminal residue" evidence="2">
    <location>
        <position position="1"/>
    </location>
</feature>
<accession>A0A8B6C2Q1</accession>
<keyword evidence="3" id="KW-1185">Reference proteome</keyword>
<comment type="caution">
    <text evidence="2">The sequence shown here is derived from an EMBL/GenBank/DDBJ whole genome shotgun (WGS) entry which is preliminary data.</text>
</comment>
<feature type="compositionally biased region" description="Basic residues" evidence="1">
    <location>
        <begin position="22"/>
        <end position="33"/>
    </location>
</feature>
<evidence type="ECO:0000313" key="3">
    <source>
        <dbReference type="Proteomes" id="UP000596742"/>
    </source>
</evidence>
<reference evidence="2" key="1">
    <citation type="submission" date="2018-11" db="EMBL/GenBank/DDBJ databases">
        <authorList>
            <person name="Alioto T."/>
            <person name="Alioto T."/>
        </authorList>
    </citation>
    <scope>NUCLEOTIDE SEQUENCE</scope>
</reference>
<proteinExistence type="predicted"/>
<sequence length="108" mass="12389">RSKSSTKKVKEPEELENLVSNKKNRRFFKRTRRKNQEPMPTSIEVQEGTDVSSQVQSKLISRLFTGHKANRGQENDNENMLDGTGNSRTVLGGIRNSLMNLFRNRVVI</sequence>
<feature type="region of interest" description="Disordered" evidence="1">
    <location>
        <begin position="66"/>
        <end position="90"/>
    </location>
</feature>
<dbReference type="AlphaFoldDB" id="A0A8B6C2Q1"/>
<feature type="region of interest" description="Disordered" evidence="1">
    <location>
        <begin position="1"/>
        <end position="51"/>
    </location>
</feature>
<dbReference type="Proteomes" id="UP000596742">
    <property type="component" value="Unassembled WGS sequence"/>
</dbReference>